<dbReference type="SUPFAM" id="SSF52540">
    <property type="entry name" value="P-loop containing nucleoside triphosphate hydrolases"/>
    <property type="match status" value="1"/>
</dbReference>
<accession>A0A8J7LGT3</accession>
<comment type="caution">
    <text evidence="1">The sequence shown here is derived from an EMBL/GenBank/DDBJ whole genome shotgun (WGS) entry which is preliminary data.</text>
</comment>
<dbReference type="Proteomes" id="UP000662314">
    <property type="component" value="Unassembled WGS sequence"/>
</dbReference>
<proteinExistence type="predicted"/>
<dbReference type="InterPro" id="IPR027417">
    <property type="entry name" value="P-loop_NTPase"/>
</dbReference>
<evidence type="ECO:0000313" key="2">
    <source>
        <dbReference type="Proteomes" id="UP000662314"/>
    </source>
</evidence>
<keyword evidence="2" id="KW-1185">Reference proteome</keyword>
<gene>
    <name evidence="1" type="ORF">I8752_19910</name>
</gene>
<dbReference type="Gene3D" id="3.40.50.300">
    <property type="entry name" value="P-loop containing nucleotide triphosphate hydrolases"/>
    <property type="match status" value="1"/>
</dbReference>
<dbReference type="EMBL" id="JAECZA010000117">
    <property type="protein sequence ID" value="MBH8575239.1"/>
    <property type="molecule type" value="Genomic_DNA"/>
</dbReference>
<organism evidence="1 2">
    <name type="scientific">Dendronalium phyllosphericum CENA369</name>
    <dbReference type="NCBI Taxonomy" id="1725256"/>
    <lineage>
        <taxon>Bacteria</taxon>
        <taxon>Bacillati</taxon>
        <taxon>Cyanobacteriota</taxon>
        <taxon>Cyanophyceae</taxon>
        <taxon>Nostocales</taxon>
        <taxon>Nostocaceae</taxon>
        <taxon>Dendronalium</taxon>
        <taxon>Dendronalium phyllosphericum</taxon>
    </lineage>
</organism>
<evidence type="ECO:0000313" key="1">
    <source>
        <dbReference type="EMBL" id="MBH8575239.1"/>
    </source>
</evidence>
<sequence length="167" mass="18226">MELQSTSTAEIEDINCLLGGLSQLQTYFLHCINLLQRQEMDAELLRFQARERLESQVMQETLAQLASVLPQPKLDRLNNSLGFNNSLDANDPGQALLIAAGAIGRASGIKICPPAASEDFNRVQDPVEAIAHRLSTIQNADRIYVLAGGKVVQQGSFLRPLAKVLDA</sequence>
<dbReference type="RefSeq" id="WP_214434032.1">
    <property type="nucleotide sequence ID" value="NZ_JAECZA010000117.1"/>
</dbReference>
<dbReference type="AlphaFoldDB" id="A0A8J7LGT3"/>
<reference evidence="1 2" key="1">
    <citation type="journal article" date="2021" name="Int. J. Syst. Evol. Microbiol.">
        <title>Amazonocrinis nigriterrae gen. nov., sp. nov., Atlanticothrix silvestris gen. nov., sp. nov. and Dendronalium phyllosphericum gen. nov., sp. nov., nostocacean cyanobacteria from Brazilian environments.</title>
        <authorList>
            <person name="Alvarenga D.O."/>
            <person name="Andreote A.P.D."/>
            <person name="Branco L.H.Z."/>
            <person name="Delbaje E."/>
            <person name="Cruz R.B."/>
            <person name="Varani A.M."/>
            <person name="Fiore M.F."/>
        </authorList>
    </citation>
    <scope>NUCLEOTIDE SEQUENCE [LARGE SCALE GENOMIC DNA]</scope>
    <source>
        <strain evidence="1 2">CENA369</strain>
    </source>
</reference>
<name>A0A8J7LGT3_9NOST</name>
<protein>
    <submittedName>
        <fullName evidence="1">Uncharacterized protein</fullName>
    </submittedName>
</protein>